<dbReference type="Proteomes" id="UP000325315">
    <property type="component" value="Unassembled WGS sequence"/>
</dbReference>
<evidence type="ECO:0000313" key="2">
    <source>
        <dbReference type="Proteomes" id="UP000325315"/>
    </source>
</evidence>
<name>A0A5B6V9G0_9ROSI</name>
<sequence>MAFESTGTRSTQIAKLPKYPRIAKLLNYPRITKLLKYPHFTKSVPEWLRANGAEVFRGITGVAPSSAEYWLEAVERIMDDLDFAEEEKLKGVVSLLRDEAYQ</sequence>
<dbReference type="AlphaFoldDB" id="A0A5B6V9G0"/>
<evidence type="ECO:0000313" key="1">
    <source>
        <dbReference type="EMBL" id="KAA3465757.1"/>
    </source>
</evidence>
<protein>
    <submittedName>
        <fullName evidence="1">Esterase-like</fullName>
    </submittedName>
</protein>
<proteinExistence type="predicted"/>
<gene>
    <name evidence="1" type="ORF">EPI10_000898</name>
</gene>
<reference evidence="2" key="1">
    <citation type="journal article" date="2019" name="Plant Biotechnol. J.">
        <title>Genome sequencing of the Australian wild diploid species Gossypium australe highlights disease resistance and delayed gland morphogenesis.</title>
        <authorList>
            <person name="Cai Y."/>
            <person name="Cai X."/>
            <person name="Wang Q."/>
            <person name="Wang P."/>
            <person name="Zhang Y."/>
            <person name="Cai C."/>
            <person name="Xu Y."/>
            <person name="Wang K."/>
            <person name="Zhou Z."/>
            <person name="Wang C."/>
            <person name="Geng S."/>
            <person name="Li B."/>
            <person name="Dong Q."/>
            <person name="Hou Y."/>
            <person name="Wang H."/>
            <person name="Ai P."/>
            <person name="Liu Z."/>
            <person name="Yi F."/>
            <person name="Sun M."/>
            <person name="An G."/>
            <person name="Cheng J."/>
            <person name="Zhang Y."/>
            <person name="Shi Q."/>
            <person name="Xie Y."/>
            <person name="Shi X."/>
            <person name="Chang Y."/>
            <person name="Huang F."/>
            <person name="Chen Y."/>
            <person name="Hong S."/>
            <person name="Mi L."/>
            <person name="Sun Q."/>
            <person name="Zhang L."/>
            <person name="Zhou B."/>
            <person name="Peng R."/>
            <person name="Zhang X."/>
            <person name="Liu F."/>
        </authorList>
    </citation>
    <scope>NUCLEOTIDE SEQUENCE [LARGE SCALE GENOMIC DNA]</scope>
    <source>
        <strain evidence="2">cv. PA1801</strain>
    </source>
</reference>
<accession>A0A5B6V9G0</accession>
<comment type="caution">
    <text evidence="1">The sequence shown here is derived from an EMBL/GenBank/DDBJ whole genome shotgun (WGS) entry which is preliminary data.</text>
</comment>
<keyword evidence="2" id="KW-1185">Reference proteome</keyword>
<organism evidence="1 2">
    <name type="scientific">Gossypium australe</name>
    <dbReference type="NCBI Taxonomy" id="47621"/>
    <lineage>
        <taxon>Eukaryota</taxon>
        <taxon>Viridiplantae</taxon>
        <taxon>Streptophyta</taxon>
        <taxon>Embryophyta</taxon>
        <taxon>Tracheophyta</taxon>
        <taxon>Spermatophyta</taxon>
        <taxon>Magnoliopsida</taxon>
        <taxon>eudicotyledons</taxon>
        <taxon>Gunneridae</taxon>
        <taxon>Pentapetalae</taxon>
        <taxon>rosids</taxon>
        <taxon>malvids</taxon>
        <taxon>Malvales</taxon>
        <taxon>Malvaceae</taxon>
        <taxon>Malvoideae</taxon>
        <taxon>Gossypium</taxon>
    </lineage>
</organism>
<dbReference type="EMBL" id="SMMG02000007">
    <property type="protein sequence ID" value="KAA3465757.1"/>
    <property type="molecule type" value="Genomic_DNA"/>
</dbReference>